<gene>
    <name evidence="1" type="ORF">HWN36_10265</name>
</gene>
<dbReference type="Proteomes" id="UP000570823">
    <property type="component" value="Unassembled WGS sequence"/>
</dbReference>
<proteinExistence type="predicted"/>
<dbReference type="OrthoDB" id="117608at2157"/>
<name>A0A7K4HQX3_9EURY</name>
<protein>
    <submittedName>
        <fullName evidence="1">Uncharacterized protein</fullName>
    </submittedName>
</protein>
<accession>A0A7K4HQX3</accession>
<sequence>MKQIPVRTRSFGAEAGVPGAADLARMLPARRGIGGDILSFQLERSLALQEGINLPCAGGLFYGERLLECLAGVEGRRVTGEVGVEPSAVLEDVRFLVRRQKGVRFALPAPSLLKLEDACYGDPDEMEEDVIRAFRLLIREMRDAGAGGHVLIAERVVDTELEGLAGKKVVFFPTVRDVPCLEALLEHQGLLPLDPEALSRLEALAERYEVRELSLLHPTHEDLTAASAYFDPEEITAGGYTAEGEEDRWALLRAGAYILR</sequence>
<dbReference type="AlphaFoldDB" id="A0A7K4HQX3"/>
<organism evidence="1 2">
    <name type="scientific">Methanofollis tationis</name>
    <dbReference type="NCBI Taxonomy" id="81417"/>
    <lineage>
        <taxon>Archaea</taxon>
        <taxon>Methanobacteriati</taxon>
        <taxon>Methanobacteriota</taxon>
        <taxon>Stenosarchaea group</taxon>
        <taxon>Methanomicrobia</taxon>
        <taxon>Methanomicrobiales</taxon>
        <taxon>Methanomicrobiaceae</taxon>
        <taxon>Methanofollis</taxon>
    </lineage>
</organism>
<dbReference type="EMBL" id="JABXWR010000001">
    <property type="protein sequence ID" value="NVO67684.1"/>
    <property type="molecule type" value="Genomic_DNA"/>
</dbReference>
<evidence type="ECO:0000313" key="2">
    <source>
        <dbReference type="Proteomes" id="UP000570823"/>
    </source>
</evidence>
<comment type="caution">
    <text evidence="1">The sequence shown here is derived from an EMBL/GenBank/DDBJ whole genome shotgun (WGS) entry which is preliminary data.</text>
</comment>
<dbReference type="RefSeq" id="WP_176789246.1">
    <property type="nucleotide sequence ID" value="NZ_JABXWR010000001.1"/>
</dbReference>
<evidence type="ECO:0000313" key="1">
    <source>
        <dbReference type="EMBL" id="NVO67684.1"/>
    </source>
</evidence>
<keyword evidence="2" id="KW-1185">Reference proteome</keyword>
<reference evidence="1 2" key="1">
    <citation type="submission" date="2020-06" db="EMBL/GenBank/DDBJ databases">
        <title>Methanofollis fontis sp. nov., a methanogen isolated from marine sediments near a cold seep at Four-Way Closure Ridge offshore southwestern Taiwan.</title>
        <authorList>
            <person name="Chen S.-C."/>
            <person name="Teng N.-H."/>
            <person name="Lin Y.-S."/>
            <person name="Lai M.-C."/>
            <person name="Chen H.-H."/>
            <person name="Wang C.-C."/>
        </authorList>
    </citation>
    <scope>NUCLEOTIDE SEQUENCE [LARGE SCALE GENOMIC DNA]</scope>
    <source>
        <strain evidence="1 2">DSM 2702</strain>
    </source>
</reference>